<dbReference type="InterPro" id="IPR036866">
    <property type="entry name" value="RibonucZ/Hydroxyglut_hydro"/>
</dbReference>
<dbReference type="SUPFAM" id="SSF56281">
    <property type="entry name" value="Metallo-hydrolase/oxidoreductase"/>
    <property type="match status" value="1"/>
</dbReference>
<keyword evidence="4" id="KW-0862">Zinc</keyword>
<evidence type="ECO:0000313" key="10">
    <source>
        <dbReference type="Proteomes" id="UP000182654"/>
    </source>
</evidence>
<dbReference type="Gene3D" id="3.60.15.10">
    <property type="entry name" value="Ribonuclease Z/Hydroxyacylglutathione hydrolase-like"/>
    <property type="match status" value="1"/>
</dbReference>
<evidence type="ECO:0000256" key="1">
    <source>
        <dbReference type="ARBA" id="ARBA00007749"/>
    </source>
</evidence>
<keyword evidence="10" id="KW-1185">Reference proteome</keyword>
<dbReference type="Proteomes" id="UP000181686">
    <property type="component" value="Unassembled WGS sequence"/>
</dbReference>
<dbReference type="RefSeq" id="WP_071488321.1">
    <property type="nucleotide sequence ID" value="NZ_LT629708.1"/>
</dbReference>
<keyword evidence="3" id="KW-0378">Hydrolase</keyword>
<proteinExistence type="inferred from homology"/>
<feature type="chain" id="PRO_5044557633" evidence="5">
    <location>
        <begin position="27"/>
        <end position="315"/>
    </location>
</feature>
<evidence type="ECO:0000256" key="3">
    <source>
        <dbReference type="ARBA" id="ARBA00022801"/>
    </source>
</evidence>
<organism evidence="7 9">
    <name type="scientific">Pseudomonas extremorientalis</name>
    <dbReference type="NCBI Taxonomy" id="169669"/>
    <lineage>
        <taxon>Bacteria</taxon>
        <taxon>Pseudomonadati</taxon>
        <taxon>Pseudomonadota</taxon>
        <taxon>Gammaproteobacteria</taxon>
        <taxon>Pseudomonadales</taxon>
        <taxon>Pseudomonadaceae</taxon>
        <taxon>Pseudomonas</taxon>
    </lineage>
</organism>
<evidence type="ECO:0000259" key="6">
    <source>
        <dbReference type="SMART" id="SM00849"/>
    </source>
</evidence>
<name>A0A1H0J3K9_9PSED</name>
<dbReference type="GO" id="GO:0016787">
    <property type="term" value="F:hydrolase activity"/>
    <property type="evidence" value="ECO:0007669"/>
    <property type="project" value="UniProtKB-KW"/>
</dbReference>
<evidence type="ECO:0000256" key="2">
    <source>
        <dbReference type="ARBA" id="ARBA00022723"/>
    </source>
</evidence>
<dbReference type="SMART" id="SM00849">
    <property type="entry name" value="Lactamase_B"/>
    <property type="match status" value="1"/>
</dbReference>
<protein>
    <submittedName>
        <fullName evidence="8">Glyoxylase, beta-lactamase superfamily II</fullName>
    </submittedName>
</protein>
<evidence type="ECO:0000256" key="5">
    <source>
        <dbReference type="SAM" id="SignalP"/>
    </source>
</evidence>
<evidence type="ECO:0000313" key="8">
    <source>
        <dbReference type="EMBL" id="SDO38368.1"/>
    </source>
</evidence>
<dbReference type="InterPro" id="IPR001279">
    <property type="entry name" value="Metallo-B-lactamas"/>
</dbReference>
<reference evidence="8 10" key="2">
    <citation type="submission" date="2016-10" db="EMBL/GenBank/DDBJ databases">
        <authorList>
            <person name="Varghese N."/>
            <person name="Submissions S."/>
        </authorList>
    </citation>
    <scope>NUCLEOTIDE SEQUENCE [LARGE SCALE GENOMIC DNA]</scope>
    <source>
        <strain evidence="8 10">BS2774</strain>
    </source>
</reference>
<accession>A0A1H0J3K9</accession>
<dbReference type="Pfam" id="PF00753">
    <property type="entry name" value="Lactamase_B"/>
    <property type="match status" value="1"/>
</dbReference>
<sequence length="315" mass="34372">MKLFKSIYSAVLPFAFALSISNSVFASALPDAQASYSMNVGKFKVVALYDGYLPADMVKILEGGDGARISTLLEQAGLDKDARMSVNVYLVDTGDQQILIDTGGGELTGSTAGRLQESLKAAGYSADQIDVVLMTHLHADHIGGLLNGQQRAFKNAVVEVNDQELNYWMSDPSVAQGKEDKPEAFSAVKRYLKPYQEAGRVRTFKWGDQLFAGIEAIDLRGHTPGHTGFRVSEGGDQLLFWGDVIHVQPVQFPEPQVTVIYDSTPSQAISTRKAALEDASTAAHPYWVADAHIDFPGIGKVQKKGEDYFWQPVQK</sequence>
<keyword evidence="5" id="KW-0732">Signal</keyword>
<keyword evidence="2" id="KW-0479">Metal-binding</keyword>
<gene>
    <name evidence="7" type="ORF">BFN10_02565</name>
    <name evidence="8" type="ORF">SAMN04490184_0426</name>
</gene>
<dbReference type="EMBL" id="LT629708">
    <property type="protein sequence ID" value="SDO38368.1"/>
    <property type="molecule type" value="Genomic_DNA"/>
</dbReference>
<feature type="domain" description="Metallo-beta-lactamase" evidence="6">
    <location>
        <begin position="85"/>
        <end position="292"/>
    </location>
</feature>
<dbReference type="EMBL" id="MDGK01000011">
    <property type="protein sequence ID" value="OIN12584.1"/>
    <property type="molecule type" value="Genomic_DNA"/>
</dbReference>
<dbReference type="PANTHER" id="PTHR42978:SF6">
    <property type="entry name" value="QUORUM-QUENCHING LACTONASE YTNP-RELATED"/>
    <property type="match status" value="1"/>
</dbReference>
<dbReference type="CDD" id="cd07720">
    <property type="entry name" value="OPHC2-like_MBL-fold"/>
    <property type="match status" value="1"/>
</dbReference>
<dbReference type="Proteomes" id="UP000182654">
    <property type="component" value="Chromosome I"/>
</dbReference>
<dbReference type="PANTHER" id="PTHR42978">
    <property type="entry name" value="QUORUM-QUENCHING LACTONASE YTNP-RELATED-RELATED"/>
    <property type="match status" value="1"/>
</dbReference>
<evidence type="ECO:0000313" key="9">
    <source>
        <dbReference type="Proteomes" id="UP000181686"/>
    </source>
</evidence>
<evidence type="ECO:0000256" key="4">
    <source>
        <dbReference type="ARBA" id="ARBA00022833"/>
    </source>
</evidence>
<dbReference type="GO" id="GO:0046872">
    <property type="term" value="F:metal ion binding"/>
    <property type="evidence" value="ECO:0007669"/>
    <property type="project" value="UniProtKB-KW"/>
</dbReference>
<comment type="similarity">
    <text evidence="1">Belongs to the metallo-beta-lactamase superfamily.</text>
</comment>
<feature type="signal peptide" evidence="5">
    <location>
        <begin position="1"/>
        <end position="26"/>
    </location>
</feature>
<dbReference type="AlphaFoldDB" id="A0A1H0J3K9"/>
<evidence type="ECO:0000313" key="7">
    <source>
        <dbReference type="EMBL" id="OIN12584.1"/>
    </source>
</evidence>
<reference evidence="7 9" key="1">
    <citation type="submission" date="2016-08" db="EMBL/GenBank/DDBJ databases">
        <title>Draft genome sequence of the type strain of Pseudomonas extremorientalis LMG 19695T isolated from drinking water reservoir.</title>
        <authorList>
            <person name="Tambong J.T."/>
        </authorList>
    </citation>
    <scope>NUCLEOTIDE SEQUENCE [LARGE SCALE GENOMIC DNA]</scope>
    <source>
        <strain evidence="7 9">LMG 19695</strain>
    </source>
</reference>
<dbReference type="InterPro" id="IPR051013">
    <property type="entry name" value="MBL_superfamily_lactonases"/>
</dbReference>